<evidence type="ECO:0000313" key="3">
    <source>
        <dbReference type="Proteomes" id="UP000606115"/>
    </source>
</evidence>
<name>A0ABQ2D8M2_9MICC</name>
<keyword evidence="1" id="KW-0472">Membrane</keyword>
<evidence type="ECO:0008006" key="4">
    <source>
        <dbReference type="Google" id="ProtNLM"/>
    </source>
</evidence>
<dbReference type="SUPFAM" id="SSF103473">
    <property type="entry name" value="MFS general substrate transporter"/>
    <property type="match status" value="1"/>
</dbReference>
<dbReference type="RefSeq" id="WP_188683480.1">
    <property type="nucleotide sequence ID" value="NZ_BMKX01000001.1"/>
</dbReference>
<keyword evidence="1" id="KW-0812">Transmembrane</keyword>
<organism evidence="2 3">
    <name type="scientific">Glutamicibacter ardleyensis</name>
    <dbReference type="NCBI Taxonomy" id="225894"/>
    <lineage>
        <taxon>Bacteria</taxon>
        <taxon>Bacillati</taxon>
        <taxon>Actinomycetota</taxon>
        <taxon>Actinomycetes</taxon>
        <taxon>Micrococcales</taxon>
        <taxon>Micrococcaceae</taxon>
        <taxon>Glutamicibacter</taxon>
    </lineage>
</organism>
<feature type="transmembrane region" description="Helical" evidence="1">
    <location>
        <begin position="52"/>
        <end position="74"/>
    </location>
</feature>
<gene>
    <name evidence="2" type="ORF">GCM10007173_05450</name>
</gene>
<comment type="caution">
    <text evidence="2">The sequence shown here is derived from an EMBL/GenBank/DDBJ whole genome shotgun (WGS) entry which is preliminary data.</text>
</comment>
<keyword evidence="1" id="KW-1133">Transmembrane helix</keyword>
<protein>
    <recommendedName>
        <fullName evidence="4">Major facilitator superfamily (MFS) profile domain-containing protein</fullName>
    </recommendedName>
</protein>
<reference evidence="3" key="1">
    <citation type="journal article" date="2019" name="Int. J. Syst. Evol. Microbiol.">
        <title>The Global Catalogue of Microorganisms (GCM) 10K type strain sequencing project: providing services to taxonomists for standard genome sequencing and annotation.</title>
        <authorList>
            <consortium name="The Broad Institute Genomics Platform"/>
            <consortium name="The Broad Institute Genome Sequencing Center for Infectious Disease"/>
            <person name="Wu L."/>
            <person name="Ma J."/>
        </authorList>
    </citation>
    <scope>NUCLEOTIDE SEQUENCE [LARGE SCALE GENOMIC DNA]</scope>
    <source>
        <strain evidence="3">CGMCC 1.3685</strain>
    </source>
</reference>
<evidence type="ECO:0000256" key="1">
    <source>
        <dbReference type="SAM" id="Phobius"/>
    </source>
</evidence>
<dbReference type="EMBL" id="BMKX01000001">
    <property type="protein sequence ID" value="GGJ49803.1"/>
    <property type="molecule type" value="Genomic_DNA"/>
</dbReference>
<dbReference type="Proteomes" id="UP000606115">
    <property type="component" value="Unassembled WGS sequence"/>
</dbReference>
<evidence type="ECO:0000313" key="2">
    <source>
        <dbReference type="EMBL" id="GGJ49803.1"/>
    </source>
</evidence>
<sequence>MVGIQFSAGTQAAFFVESRPTSMRYTGSALGMTFGAPIPFLAAWIFQNTENGTVALTAIALSIVVLSMIATMTLPERFKQKLNEVNQPA</sequence>
<dbReference type="InterPro" id="IPR036259">
    <property type="entry name" value="MFS_trans_sf"/>
</dbReference>
<feature type="transmembrane region" description="Helical" evidence="1">
    <location>
        <begin position="25"/>
        <end position="46"/>
    </location>
</feature>
<proteinExistence type="predicted"/>
<dbReference type="GeneID" id="303302944"/>
<keyword evidence="3" id="KW-1185">Reference proteome</keyword>
<accession>A0ABQ2D8M2</accession>